<reference evidence="7 8" key="1">
    <citation type="submission" date="2019-03" db="EMBL/GenBank/DDBJ databases">
        <title>Genomic Encyclopedia of Type Strains, Phase IV (KMG-IV): sequencing the most valuable type-strain genomes for metagenomic binning, comparative biology and taxonomic classification.</title>
        <authorList>
            <person name="Goeker M."/>
        </authorList>
    </citation>
    <scope>NUCLEOTIDE SEQUENCE [LARGE SCALE GENOMIC DNA]</scope>
    <source>
        <strain evidence="7 8">DSM 24455</strain>
    </source>
</reference>
<accession>A0A4R7KR20</accession>
<feature type="transmembrane region" description="Helical" evidence="6">
    <location>
        <begin position="136"/>
        <end position="158"/>
    </location>
</feature>
<evidence type="ECO:0000313" key="7">
    <source>
        <dbReference type="EMBL" id="TDT61576.1"/>
    </source>
</evidence>
<feature type="transmembrane region" description="Helical" evidence="6">
    <location>
        <begin position="219"/>
        <end position="241"/>
    </location>
</feature>
<dbReference type="Proteomes" id="UP000295325">
    <property type="component" value="Unassembled WGS sequence"/>
</dbReference>
<feature type="transmembrane region" description="Helical" evidence="6">
    <location>
        <begin position="170"/>
        <end position="186"/>
    </location>
</feature>
<dbReference type="GO" id="GO:0016020">
    <property type="term" value="C:membrane"/>
    <property type="evidence" value="ECO:0007669"/>
    <property type="project" value="UniProtKB-SubCell"/>
</dbReference>
<keyword evidence="3 6" id="KW-0812">Transmembrane</keyword>
<name>A0A4R7KR20_9CLOT</name>
<dbReference type="PANTHER" id="PTHR21716">
    <property type="entry name" value="TRANSMEMBRANE PROTEIN"/>
    <property type="match status" value="1"/>
</dbReference>
<gene>
    <name evidence="7" type="ORF">EDD71_10660</name>
</gene>
<feature type="transmembrane region" description="Helical" evidence="6">
    <location>
        <begin position="285"/>
        <end position="313"/>
    </location>
</feature>
<feature type="transmembrane region" description="Helical" evidence="6">
    <location>
        <begin position="192"/>
        <end position="212"/>
    </location>
</feature>
<comment type="similarity">
    <text evidence="2">Belongs to the autoinducer-2 exporter (AI-2E) (TC 2.A.86) family.</text>
</comment>
<feature type="transmembrane region" description="Helical" evidence="6">
    <location>
        <begin position="60"/>
        <end position="84"/>
    </location>
</feature>
<evidence type="ECO:0000256" key="1">
    <source>
        <dbReference type="ARBA" id="ARBA00004141"/>
    </source>
</evidence>
<dbReference type="Pfam" id="PF01594">
    <property type="entry name" value="AI-2E_transport"/>
    <property type="match status" value="1"/>
</dbReference>
<dbReference type="InterPro" id="IPR002549">
    <property type="entry name" value="AI-2E-like"/>
</dbReference>
<organism evidence="7 8">
    <name type="scientific">Fonticella tunisiensis</name>
    <dbReference type="NCBI Taxonomy" id="1096341"/>
    <lineage>
        <taxon>Bacteria</taxon>
        <taxon>Bacillati</taxon>
        <taxon>Bacillota</taxon>
        <taxon>Clostridia</taxon>
        <taxon>Eubacteriales</taxon>
        <taxon>Clostridiaceae</taxon>
        <taxon>Fonticella</taxon>
    </lineage>
</organism>
<dbReference type="EMBL" id="SOAZ01000006">
    <property type="protein sequence ID" value="TDT61576.1"/>
    <property type="molecule type" value="Genomic_DNA"/>
</dbReference>
<feature type="transmembrane region" description="Helical" evidence="6">
    <location>
        <begin position="247"/>
        <end position="264"/>
    </location>
</feature>
<dbReference type="PANTHER" id="PTHR21716:SF68">
    <property type="entry name" value="TRANSPORT PROTEIN YTVI-RELATED"/>
    <property type="match status" value="1"/>
</dbReference>
<proteinExistence type="inferred from homology"/>
<keyword evidence="8" id="KW-1185">Reference proteome</keyword>
<keyword evidence="5 6" id="KW-0472">Membrane</keyword>
<feature type="transmembrane region" description="Helical" evidence="6">
    <location>
        <begin position="7"/>
        <end position="22"/>
    </location>
</feature>
<evidence type="ECO:0000313" key="8">
    <source>
        <dbReference type="Proteomes" id="UP000295325"/>
    </source>
</evidence>
<comment type="caution">
    <text evidence="7">The sequence shown here is derived from an EMBL/GenBank/DDBJ whole genome shotgun (WGS) entry which is preliminary data.</text>
</comment>
<comment type="subcellular location">
    <subcellularLocation>
        <location evidence="1">Membrane</location>
        <topology evidence="1">Multi-pass membrane protein</topology>
    </subcellularLocation>
</comment>
<evidence type="ECO:0000256" key="3">
    <source>
        <dbReference type="ARBA" id="ARBA00022692"/>
    </source>
</evidence>
<sequence>MMKTGKAILKIIFIVVVVMILLKLCLIFLWPFMCAALFVVLLEPVVKFMKKMGFKRRGSVILSFTAIMLAALFILFYLISYIYYHLIFFFDRLPGIFKTFVENIQFLRERNINYDQIISTAQNILITYRNNIFNTLVSTIEGFVYGIIILFTTVFISVDLEKIDHIMIRILPYEIYLIIINVIKRISDVINVEIKLVFATTFQTIIGLYVLGIGDPLTIGLFCGILDILPVVGPGIIFIPWIAYELLANKIFAAIGLLFLYILLEINREIMQVKLMGRNLKIHPLAAIFSLYIGFIIYGVWGVILGPVILLLLQELILYYYEGRRVL</sequence>
<protein>
    <submittedName>
        <fullName evidence="7">Sporulation integral membrane protein YtvI</fullName>
    </submittedName>
</protein>
<evidence type="ECO:0000256" key="2">
    <source>
        <dbReference type="ARBA" id="ARBA00009773"/>
    </source>
</evidence>
<evidence type="ECO:0000256" key="6">
    <source>
        <dbReference type="SAM" id="Phobius"/>
    </source>
</evidence>
<evidence type="ECO:0000256" key="5">
    <source>
        <dbReference type="ARBA" id="ARBA00023136"/>
    </source>
</evidence>
<evidence type="ECO:0000256" key="4">
    <source>
        <dbReference type="ARBA" id="ARBA00022989"/>
    </source>
</evidence>
<keyword evidence="4 6" id="KW-1133">Transmembrane helix</keyword>
<dbReference type="AlphaFoldDB" id="A0A4R7KR20"/>
<dbReference type="GO" id="GO:0055085">
    <property type="term" value="P:transmembrane transport"/>
    <property type="evidence" value="ECO:0007669"/>
    <property type="project" value="TreeGrafter"/>
</dbReference>
<dbReference type="OrthoDB" id="9774361at2"/>